<gene>
    <name evidence="4" type="ORF">H7R52_11575</name>
</gene>
<dbReference type="PANTHER" id="PTHR37813:SF1">
    <property type="entry name" value="FELS-2 PROPHAGE PROTEIN"/>
    <property type="match status" value="1"/>
</dbReference>
<evidence type="ECO:0000256" key="2">
    <source>
        <dbReference type="SAM" id="Phobius"/>
    </source>
</evidence>
<evidence type="ECO:0000256" key="1">
    <source>
        <dbReference type="ARBA" id="ARBA00022612"/>
    </source>
</evidence>
<keyword evidence="2" id="KW-0812">Transmembrane</keyword>
<organism evidence="4 5">
    <name type="scientific">Weissella confusa</name>
    <name type="common">Lactobacillus confusus</name>
    <dbReference type="NCBI Taxonomy" id="1583"/>
    <lineage>
        <taxon>Bacteria</taxon>
        <taxon>Bacillati</taxon>
        <taxon>Bacillota</taxon>
        <taxon>Bacilli</taxon>
        <taxon>Lactobacillales</taxon>
        <taxon>Lactobacillaceae</taxon>
        <taxon>Weissella</taxon>
    </lineage>
</organism>
<comment type="caution">
    <text evidence="4">The sequence shown here is derived from an EMBL/GenBank/DDBJ whole genome shotgun (WGS) entry which is preliminary data.</text>
</comment>
<proteinExistence type="predicted"/>
<accession>A0A923NEU8</accession>
<name>A0A923NEU8_WEICO</name>
<feature type="transmembrane region" description="Helical" evidence="2">
    <location>
        <begin position="490"/>
        <end position="516"/>
    </location>
</feature>
<keyword evidence="1" id="KW-1188">Viral release from host cell</keyword>
<dbReference type="InterPro" id="IPR010090">
    <property type="entry name" value="Phage_tape_meas"/>
</dbReference>
<dbReference type="InterPro" id="IPR016024">
    <property type="entry name" value="ARM-type_fold"/>
</dbReference>
<dbReference type="InterPro" id="IPR038332">
    <property type="entry name" value="PPE_sf"/>
</dbReference>
<dbReference type="EMBL" id="JACSZT010000008">
    <property type="protein sequence ID" value="MBC6499302.1"/>
    <property type="molecule type" value="Genomic_DNA"/>
</dbReference>
<dbReference type="RefSeq" id="WP_135474066.1">
    <property type="nucleotide sequence ID" value="NZ_JAAOCL010000004.1"/>
</dbReference>
<evidence type="ECO:0000259" key="3">
    <source>
        <dbReference type="Pfam" id="PF10145"/>
    </source>
</evidence>
<dbReference type="PANTHER" id="PTHR37813">
    <property type="entry name" value="FELS-2 PROPHAGE PROTEIN"/>
    <property type="match status" value="1"/>
</dbReference>
<dbReference type="Proteomes" id="UP000650485">
    <property type="component" value="Unassembled WGS sequence"/>
</dbReference>
<dbReference type="Gene3D" id="1.20.1260.20">
    <property type="entry name" value="PPE superfamily"/>
    <property type="match status" value="1"/>
</dbReference>
<evidence type="ECO:0000313" key="4">
    <source>
        <dbReference type="EMBL" id="MBC6499302.1"/>
    </source>
</evidence>
<reference evidence="4" key="1">
    <citation type="submission" date="2020-08" db="EMBL/GenBank/DDBJ databases">
        <title>Complete genome sequence of Weissella confusa strain FS54 provides insights into metabolic potential.</title>
        <authorList>
            <person name="Fhoula I."/>
            <person name="Najjari A."/>
            <person name="Lekired A."/>
            <person name="Bessrour-Aouam N."/>
            <person name="Jaballah S."/>
            <person name="Klibi N."/>
            <person name="Ouzari H.-I."/>
        </authorList>
    </citation>
    <scope>NUCLEOTIDE SEQUENCE</scope>
    <source>
        <strain evidence="4">FS54</strain>
    </source>
</reference>
<dbReference type="AlphaFoldDB" id="A0A923NEU8"/>
<dbReference type="Pfam" id="PF10145">
    <property type="entry name" value="PhageMin_Tail"/>
    <property type="match status" value="1"/>
</dbReference>
<keyword evidence="2" id="KW-1133">Transmembrane helix</keyword>
<evidence type="ECO:0000313" key="5">
    <source>
        <dbReference type="Proteomes" id="UP000650485"/>
    </source>
</evidence>
<dbReference type="Gene3D" id="1.20.120.20">
    <property type="entry name" value="Apolipoprotein"/>
    <property type="match status" value="1"/>
</dbReference>
<protein>
    <submittedName>
        <fullName evidence="4">Phage tail tape measure protein</fullName>
    </submittedName>
</protein>
<feature type="domain" description="Phage tail tape measure protein" evidence="3">
    <location>
        <begin position="224"/>
        <end position="405"/>
    </location>
</feature>
<dbReference type="SUPFAM" id="SSF48371">
    <property type="entry name" value="ARM repeat"/>
    <property type="match status" value="1"/>
</dbReference>
<feature type="transmembrane region" description="Helical" evidence="2">
    <location>
        <begin position="523"/>
        <end position="545"/>
    </location>
</feature>
<sequence length="854" mass="88753">MAGSRIKGITIDIDGNTTGLQSSLKDVNSQTSKTSAELRDVNKLLKLDPGNVELVAQKQKLLSNAVQTTSQKLDQLKSAQSQVEAQFKAGDIGEEQYRGFQREVQATEAQLGRLKSGLQATTNYLQGSGDAAAQAEAGFKQAKSGMDELNDTAENIKNMGLADALGQVGDKAAAIGGDILNTGMDFANAQSLMQNSMGLTKSQADQATQSVHGVFNSGLVEDVNEASEAVMTVKNSFQDLNGQDLTNLTNQLVAIAKHGGVDIKDATNAASQAMKGFEISGQEATDVVAKGLQDGLNKNDDFLDTVNEYAPTFQDAGMSAGNMLNVLNAGMQNGAFNTDKVADAVKEFQLRLTSGQLDEPMQQFGQATQDVFQKFKDGQATSAEVMSAVGKDLKGMPADQAKAAVQGLGTQFEDLGQGASAALLEAATGTEKVNGAADKMAKKTPGEKMQASINQLKDALANLVSQLAPVIDFISQLVTSIANAPGPIQAIIGVIGAVLAVLAILMPVITTIATVVGAFGAGVLLPIVGIIAGVIAAISAIVIAIQNWGAIVEWLDTVWAKIKVAINYAIFEIQNTITTVFTAIGSFFSGLWAGIQNVFSTVWNAISSTVSSVANAISSTISNVFNAISSTIRNIVNGIRSTISSVWNGISSTTSSIWNGIRSAISNIVNGIRSTISNVLNSLGGIASGAFNGVRNAASNVLNGALNVVSGIVNRIKGLFNFSLRFPSISIPHIPLPHFSLSGSFNPLKGQIPRIGVNWYAKGGIFTKPTLFAANGGYNGVGEAGPEAALPLNDKTLGGIGKGIVDALGGEMGGTQIVIQVNADTTPATINKIRDAVMDGITRSQAAKARVTGA</sequence>
<keyword evidence="2" id="KW-0472">Membrane</keyword>